<feature type="DNA-binding region" description="H-T-H motif" evidence="7">
    <location>
        <begin position="259"/>
        <end position="278"/>
    </location>
</feature>
<dbReference type="GO" id="GO:0005737">
    <property type="term" value="C:cytoplasm"/>
    <property type="evidence" value="ECO:0007669"/>
    <property type="project" value="UniProtKB-SubCell"/>
</dbReference>
<keyword evidence="3 7" id="KW-0346">Stress response</keyword>
<dbReference type="Proteomes" id="UP000239504">
    <property type="component" value="Unassembled WGS sequence"/>
</dbReference>
<dbReference type="GO" id="GO:0016987">
    <property type="term" value="F:sigma factor activity"/>
    <property type="evidence" value="ECO:0007669"/>
    <property type="project" value="UniProtKB-UniRule"/>
</dbReference>
<dbReference type="EMBL" id="PJCH01000005">
    <property type="protein sequence ID" value="PQA88522.1"/>
    <property type="molecule type" value="Genomic_DNA"/>
</dbReference>
<feature type="coiled-coil region" evidence="9">
    <location>
        <begin position="259"/>
        <end position="301"/>
    </location>
</feature>
<dbReference type="PIRSF" id="PIRSF000770">
    <property type="entry name" value="RNA_pol_sigma-SigE/K"/>
    <property type="match status" value="1"/>
</dbReference>
<evidence type="ECO:0000313" key="13">
    <source>
        <dbReference type="Proteomes" id="UP000239504"/>
    </source>
</evidence>
<protein>
    <recommendedName>
        <fullName evidence="7 8">RNA polymerase sigma factor RpoH</fullName>
    </recommendedName>
    <alternativeName>
        <fullName evidence="7">RNA polymerase sigma-32 factor</fullName>
    </alternativeName>
</protein>
<keyword evidence="1 7" id="KW-0963">Cytoplasm</keyword>
<keyword evidence="5 7" id="KW-0238">DNA-binding</keyword>
<comment type="caution">
    <text evidence="12">The sequence shown here is derived from an EMBL/GenBank/DDBJ whole genome shotgun (WGS) entry which is preliminary data.</text>
</comment>
<dbReference type="Pfam" id="PF00140">
    <property type="entry name" value="Sigma70_r1_2"/>
    <property type="match status" value="1"/>
</dbReference>
<evidence type="ECO:0000256" key="8">
    <source>
        <dbReference type="NCBIfam" id="TIGR02392"/>
    </source>
</evidence>
<evidence type="ECO:0000256" key="5">
    <source>
        <dbReference type="ARBA" id="ARBA00023125"/>
    </source>
</evidence>
<dbReference type="NCBIfam" id="TIGR02937">
    <property type="entry name" value="sigma70-ECF"/>
    <property type="match status" value="1"/>
</dbReference>
<dbReference type="PROSITE" id="PS00715">
    <property type="entry name" value="SIGMA70_1"/>
    <property type="match status" value="1"/>
</dbReference>
<dbReference type="InterPro" id="IPR000943">
    <property type="entry name" value="RNA_pol_sigma70"/>
</dbReference>
<dbReference type="NCBIfam" id="NF005143">
    <property type="entry name" value="PRK06596.1"/>
    <property type="match status" value="1"/>
</dbReference>
<keyword evidence="4 7" id="KW-0731">Sigma factor</keyword>
<evidence type="ECO:0000256" key="1">
    <source>
        <dbReference type="ARBA" id="ARBA00022490"/>
    </source>
</evidence>
<feature type="domain" description="RNA polymerase sigma-70" evidence="11">
    <location>
        <begin position="258"/>
        <end position="284"/>
    </location>
</feature>
<dbReference type="InterPro" id="IPR012759">
    <property type="entry name" value="RNA_pol_sigma_RpoH_proteobac"/>
</dbReference>
<dbReference type="InterPro" id="IPR014284">
    <property type="entry name" value="RNA_pol_sigma-70_dom"/>
</dbReference>
<evidence type="ECO:0000259" key="11">
    <source>
        <dbReference type="PROSITE" id="PS00716"/>
    </source>
</evidence>
<dbReference type="FunFam" id="1.20.120.1810:FF:000001">
    <property type="entry name" value="RNA polymerase sigma factor RpoH"/>
    <property type="match status" value="1"/>
</dbReference>
<name>A0A2S7K7R0_9PROT</name>
<comment type="subcellular location">
    <subcellularLocation>
        <location evidence="7">Cytoplasm</location>
    </subcellularLocation>
</comment>
<keyword evidence="9" id="KW-0175">Coiled coil</keyword>
<dbReference type="HAMAP" id="MF_00961">
    <property type="entry name" value="Sigma70_RpoH"/>
    <property type="match status" value="1"/>
</dbReference>
<proteinExistence type="inferred from homology"/>
<comment type="similarity">
    <text evidence="7">Belongs to the sigma-70 factor family. RpoH subfamily.</text>
</comment>
<feature type="region of interest" description="Sigma-70 factor domain-2" evidence="7">
    <location>
        <begin position="55"/>
        <end position="124"/>
    </location>
</feature>
<dbReference type="InterPro" id="IPR007630">
    <property type="entry name" value="RNA_pol_sigma70_r4"/>
</dbReference>
<dbReference type="SUPFAM" id="SSF88659">
    <property type="entry name" value="Sigma3 and sigma4 domains of RNA polymerase sigma factors"/>
    <property type="match status" value="1"/>
</dbReference>
<comment type="function">
    <text evidence="7">Sigma factors are initiation factors that promote the attachment of RNA polymerase to specific initiation sites and are then released. This sigma factor is involved in regulation of expression of heat shock genes.</text>
</comment>
<dbReference type="OrthoDB" id="9809557at2"/>
<dbReference type="GO" id="GO:0006352">
    <property type="term" value="P:DNA-templated transcription initiation"/>
    <property type="evidence" value="ECO:0007669"/>
    <property type="project" value="UniProtKB-UniRule"/>
</dbReference>
<evidence type="ECO:0000256" key="6">
    <source>
        <dbReference type="ARBA" id="ARBA00023163"/>
    </source>
</evidence>
<dbReference type="InterPro" id="IPR036388">
    <property type="entry name" value="WH-like_DNA-bd_sf"/>
</dbReference>
<evidence type="ECO:0000256" key="9">
    <source>
        <dbReference type="SAM" id="Coils"/>
    </source>
</evidence>
<dbReference type="PROSITE" id="PS00716">
    <property type="entry name" value="SIGMA70_2"/>
    <property type="match status" value="1"/>
</dbReference>
<sequence length="306" mass="34511">MSNALTTTPGALTPEGSLSRYLAEIRKFPMLEKDEEYMLAKRFAEHEDADAAQKLITSHLRLVAKIAMGYRGYGLPIGEVISEGNVGLMQAVKRFDPDKGFRLATYAMWWIRASIQEYILRSWSLVKIGTTAAQKKLFFNLRKLKGQIDAVDEGDLNAEQVEHIATKLGVTNDDVISMNRRMSGGEASLNAPMGKDAEGGGEWQDWLVDENAVNPEAKLANEDEYDMRMGLLEQALATLNEREQHILTERRLKDDPSTLEELSQEYGVSRERVRQIEVRAFEKLQKAMKRMDKDARQQTADAAEAL</sequence>
<dbReference type="PANTHER" id="PTHR30376:SF3">
    <property type="entry name" value="RNA POLYMERASE SIGMA FACTOR RPOH"/>
    <property type="match status" value="1"/>
</dbReference>
<dbReference type="GO" id="GO:0009408">
    <property type="term" value="P:response to heat"/>
    <property type="evidence" value="ECO:0007669"/>
    <property type="project" value="UniProtKB-UniRule"/>
</dbReference>
<dbReference type="Pfam" id="PF04545">
    <property type="entry name" value="Sigma70_r4"/>
    <property type="match status" value="1"/>
</dbReference>
<dbReference type="SUPFAM" id="SSF88946">
    <property type="entry name" value="Sigma2 domain of RNA polymerase sigma factors"/>
    <property type="match status" value="1"/>
</dbReference>
<keyword evidence="6 7" id="KW-0804">Transcription</keyword>
<dbReference type="InterPro" id="IPR013324">
    <property type="entry name" value="RNA_pol_sigma_r3/r4-like"/>
</dbReference>
<evidence type="ECO:0000256" key="3">
    <source>
        <dbReference type="ARBA" id="ARBA00023016"/>
    </source>
</evidence>
<dbReference type="PRINTS" id="PR00046">
    <property type="entry name" value="SIGMA70FCT"/>
</dbReference>
<dbReference type="Pfam" id="PF04542">
    <property type="entry name" value="Sigma70_r2"/>
    <property type="match status" value="1"/>
</dbReference>
<dbReference type="NCBIfam" id="TIGR02392">
    <property type="entry name" value="rpoH_proteo"/>
    <property type="match status" value="1"/>
</dbReference>
<dbReference type="InterPro" id="IPR009042">
    <property type="entry name" value="RNA_pol_sigma70_r1_2"/>
</dbReference>
<dbReference type="InterPro" id="IPR050813">
    <property type="entry name" value="Sigma-70_Factor"/>
</dbReference>
<feature type="short sequence motif" description="Interaction with polymerase core subunit RpoC" evidence="7">
    <location>
        <begin position="79"/>
        <end position="82"/>
    </location>
</feature>
<evidence type="ECO:0000259" key="10">
    <source>
        <dbReference type="PROSITE" id="PS00715"/>
    </source>
</evidence>
<accession>A0A2S7K7R0</accession>
<dbReference type="Gene3D" id="1.20.120.1810">
    <property type="match status" value="1"/>
</dbReference>
<evidence type="ECO:0000313" key="12">
    <source>
        <dbReference type="EMBL" id="PQA88522.1"/>
    </source>
</evidence>
<dbReference type="InterPro" id="IPR007627">
    <property type="entry name" value="RNA_pol_sigma70_r2"/>
</dbReference>
<dbReference type="PANTHER" id="PTHR30376">
    <property type="entry name" value="SIGMA FACTOR RPOH HEAT SHOCK RELATED"/>
    <property type="match status" value="1"/>
</dbReference>
<dbReference type="CDD" id="cd06171">
    <property type="entry name" value="Sigma70_r4"/>
    <property type="match status" value="1"/>
</dbReference>
<reference evidence="12 13" key="1">
    <citation type="submission" date="2017-12" db="EMBL/GenBank/DDBJ databases">
        <authorList>
            <person name="Hurst M.R.H."/>
        </authorList>
    </citation>
    <scope>NUCLEOTIDE SEQUENCE [LARGE SCALE GENOMIC DNA]</scope>
    <source>
        <strain evidence="12 13">SY-3-19</strain>
    </source>
</reference>
<evidence type="ECO:0000256" key="2">
    <source>
        <dbReference type="ARBA" id="ARBA00023015"/>
    </source>
</evidence>
<keyword evidence="13" id="KW-1185">Reference proteome</keyword>
<comment type="caution">
    <text evidence="7">Lacks conserved residue(s) required for the propagation of feature annotation.</text>
</comment>
<dbReference type="RefSeq" id="WP_104829766.1">
    <property type="nucleotide sequence ID" value="NZ_PJCH01000005.1"/>
</dbReference>
<dbReference type="Gene3D" id="1.10.10.10">
    <property type="entry name" value="Winged helix-like DNA-binding domain superfamily/Winged helix DNA-binding domain"/>
    <property type="match status" value="1"/>
</dbReference>
<gene>
    <name evidence="7 12" type="primary">rpoH</name>
    <name evidence="12" type="ORF">CW354_09560</name>
</gene>
<dbReference type="GO" id="GO:0003677">
    <property type="term" value="F:DNA binding"/>
    <property type="evidence" value="ECO:0007669"/>
    <property type="project" value="UniProtKB-UniRule"/>
</dbReference>
<dbReference type="InterPro" id="IPR013325">
    <property type="entry name" value="RNA_pol_sigma_r2"/>
</dbReference>
<organism evidence="12 13">
    <name type="scientific">Hyphococcus luteus</name>
    <dbReference type="NCBI Taxonomy" id="2058213"/>
    <lineage>
        <taxon>Bacteria</taxon>
        <taxon>Pseudomonadati</taxon>
        <taxon>Pseudomonadota</taxon>
        <taxon>Alphaproteobacteria</taxon>
        <taxon>Parvularculales</taxon>
        <taxon>Parvularculaceae</taxon>
        <taxon>Hyphococcus</taxon>
    </lineage>
</organism>
<keyword evidence="2 7" id="KW-0805">Transcription regulation</keyword>
<evidence type="ECO:0000256" key="4">
    <source>
        <dbReference type="ARBA" id="ARBA00023082"/>
    </source>
</evidence>
<evidence type="ECO:0000256" key="7">
    <source>
        <dbReference type="HAMAP-Rule" id="MF_00961"/>
    </source>
</evidence>
<comment type="subunit">
    <text evidence="7">Interacts with the RNA polymerase core enzyme.</text>
</comment>
<dbReference type="AlphaFoldDB" id="A0A2S7K7R0"/>
<feature type="domain" description="RNA polymerase sigma-70" evidence="10">
    <location>
        <begin position="79"/>
        <end position="92"/>
    </location>
</feature>